<dbReference type="Proteomes" id="UP000784294">
    <property type="component" value="Unassembled WGS sequence"/>
</dbReference>
<keyword evidence="2" id="KW-1185">Reference proteome</keyword>
<protein>
    <submittedName>
        <fullName evidence="1">Uncharacterized protein</fullName>
    </submittedName>
</protein>
<proteinExistence type="predicted"/>
<accession>A0A448XLA9</accession>
<reference evidence="1" key="1">
    <citation type="submission" date="2018-11" db="EMBL/GenBank/DDBJ databases">
        <authorList>
            <consortium name="Pathogen Informatics"/>
        </authorList>
    </citation>
    <scope>NUCLEOTIDE SEQUENCE</scope>
</reference>
<gene>
    <name evidence="1" type="ORF">PXEA_LOCUS32786</name>
</gene>
<comment type="caution">
    <text evidence="1">The sequence shown here is derived from an EMBL/GenBank/DDBJ whole genome shotgun (WGS) entry which is preliminary data.</text>
</comment>
<dbReference type="EMBL" id="CAAALY010260943">
    <property type="protein sequence ID" value="VEL39346.1"/>
    <property type="molecule type" value="Genomic_DNA"/>
</dbReference>
<sequence length="68" mass="7183">MPNVGLARGKGSYFVMSDSASARSSSHLCLAYAIFCRSPPATSITAFFGFSPSVVSATRSRLSPHRNA</sequence>
<evidence type="ECO:0000313" key="1">
    <source>
        <dbReference type="EMBL" id="VEL39346.1"/>
    </source>
</evidence>
<organism evidence="1 2">
    <name type="scientific">Protopolystoma xenopodis</name>
    <dbReference type="NCBI Taxonomy" id="117903"/>
    <lineage>
        <taxon>Eukaryota</taxon>
        <taxon>Metazoa</taxon>
        <taxon>Spiralia</taxon>
        <taxon>Lophotrochozoa</taxon>
        <taxon>Platyhelminthes</taxon>
        <taxon>Monogenea</taxon>
        <taxon>Polyopisthocotylea</taxon>
        <taxon>Polystomatidea</taxon>
        <taxon>Polystomatidae</taxon>
        <taxon>Protopolystoma</taxon>
    </lineage>
</organism>
<name>A0A448XLA9_9PLAT</name>
<evidence type="ECO:0000313" key="2">
    <source>
        <dbReference type="Proteomes" id="UP000784294"/>
    </source>
</evidence>
<dbReference type="AlphaFoldDB" id="A0A448XLA9"/>